<dbReference type="Proteomes" id="UP000001072">
    <property type="component" value="Unassembled WGS sequence"/>
</dbReference>
<gene>
    <name evidence="2" type="ORF">MELLADRAFT_66117</name>
</gene>
<protein>
    <submittedName>
        <fullName evidence="2">Uncharacterized protein</fullName>
    </submittedName>
</protein>
<dbReference type="InParanoid" id="F4RXY2"/>
<dbReference type="HOGENOM" id="CLU_2158964_0_0_1"/>
<proteinExistence type="predicted"/>
<dbReference type="VEuPathDB" id="FungiDB:MELLADRAFT_66117"/>
<evidence type="ECO:0000313" key="3">
    <source>
        <dbReference type="Proteomes" id="UP000001072"/>
    </source>
</evidence>
<name>F4RXY2_MELLP</name>
<dbReference type="AlphaFoldDB" id="F4RXY2"/>
<accession>F4RXY2</accession>
<evidence type="ECO:0000313" key="2">
    <source>
        <dbReference type="EMBL" id="EGG02822.1"/>
    </source>
</evidence>
<reference evidence="3" key="1">
    <citation type="journal article" date="2011" name="Proc. Natl. Acad. Sci. U.S.A.">
        <title>Obligate biotrophy features unraveled by the genomic analysis of rust fungi.</title>
        <authorList>
            <person name="Duplessis S."/>
            <person name="Cuomo C.A."/>
            <person name="Lin Y.-C."/>
            <person name="Aerts A."/>
            <person name="Tisserant E."/>
            <person name="Veneault-Fourrey C."/>
            <person name="Joly D.L."/>
            <person name="Hacquard S."/>
            <person name="Amselem J."/>
            <person name="Cantarel B.L."/>
            <person name="Chiu R."/>
            <person name="Coutinho P.M."/>
            <person name="Feau N."/>
            <person name="Field M."/>
            <person name="Frey P."/>
            <person name="Gelhaye E."/>
            <person name="Goldberg J."/>
            <person name="Grabherr M.G."/>
            <person name="Kodira C.D."/>
            <person name="Kohler A."/>
            <person name="Kuees U."/>
            <person name="Lindquist E.A."/>
            <person name="Lucas S.M."/>
            <person name="Mago R."/>
            <person name="Mauceli E."/>
            <person name="Morin E."/>
            <person name="Murat C."/>
            <person name="Pangilinan J.L."/>
            <person name="Park R."/>
            <person name="Pearson M."/>
            <person name="Quesneville H."/>
            <person name="Rouhier N."/>
            <person name="Sakthikumar S."/>
            <person name="Salamov A.A."/>
            <person name="Schmutz J."/>
            <person name="Selles B."/>
            <person name="Shapiro H."/>
            <person name="Tanguay P."/>
            <person name="Tuskan G.A."/>
            <person name="Henrissat B."/>
            <person name="Van de Peer Y."/>
            <person name="Rouze P."/>
            <person name="Ellis J.G."/>
            <person name="Dodds P.N."/>
            <person name="Schein J.E."/>
            <person name="Zhong S."/>
            <person name="Hamelin R.C."/>
            <person name="Grigoriev I.V."/>
            <person name="Szabo L.J."/>
            <person name="Martin F."/>
        </authorList>
    </citation>
    <scope>NUCLEOTIDE SEQUENCE [LARGE SCALE GENOMIC DNA]</scope>
    <source>
        <strain evidence="3">98AG31 / pathotype 3-4-7</strain>
    </source>
</reference>
<dbReference type="GeneID" id="18930561"/>
<dbReference type="KEGG" id="mlr:MELLADRAFT_66117"/>
<evidence type="ECO:0000256" key="1">
    <source>
        <dbReference type="SAM" id="MobiDB-lite"/>
    </source>
</evidence>
<feature type="compositionally biased region" description="Polar residues" evidence="1">
    <location>
        <begin position="1"/>
        <end position="11"/>
    </location>
</feature>
<feature type="region of interest" description="Disordered" evidence="1">
    <location>
        <begin position="1"/>
        <end position="46"/>
    </location>
</feature>
<sequence>MPLQRHQTQANVLAPRPPPLRQLNPIPERRPDPPTTSVKVEEQPKKAFEPIKLHPKNLNRLCPTLLLNNPSLTSTRTHTYRPSIKGGIIILKDLSKIPEPIPESARKVSQF</sequence>
<keyword evidence="3" id="KW-1185">Reference proteome</keyword>
<dbReference type="EMBL" id="GL883128">
    <property type="protein sequence ID" value="EGG02822.1"/>
    <property type="molecule type" value="Genomic_DNA"/>
</dbReference>
<organism evidence="3">
    <name type="scientific">Melampsora larici-populina (strain 98AG31 / pathotype 3-4-7)</name>
    <name type="common">Poplar leaf rust fungus</name>
    <dbReference type="NCBI Taxonomy" id="747676"/>
    <lineage>
        <taxon>Eukaryota</taxon>
        <taxon>Fungi</taxon>
        <taxon>Dikarya</taxon>
        <taxon>Basidiomycota</taxon>
        <taxon>Pucciniomycotina</taxon>
        <taxon>Pucciniomycetes</taxon>
        <taxon>Pucciniales</taxon>
        <taxon>Melampsoraceae</taxon>
        <taxon>Melampsora</taxon>
    </lineage>
</organism>
<dbReference type="RefSeq" id="XP_007413935.1">
    <property type="nucleotide sequence ID" value="XM_007413873.1"/>
</dbReference>